<dbReference type="GeneID" id="63688628"/>
<dbReference type="Proteomes" id="UP000030653">
    <property type="component" value="Unassembled WGS sequence"/>
</dbReference>
<proteinExistence type="predicted"/>
<dbReference type="AlphaFoldDB" id="M5FUB3"/>
<accession>M5FUB3</accession>
<feature type="chain" id="PRO_5004067192" evidence="2">
    <location>
        <begin position="19"/>
        <end position="207"/>
    </location>
</feature>
<reference evidence="3 4" key="1">
    <citation type="journal article" date="2012" name="Science">
        <title>The Paleozoic origin of enzymatic lignin decomposition reconstructed from 31 fungal genomes.</title>
        <authorList>
            <person name="Floudas D."/>
            <person name="Binder M."/>
            <person name="Riley R."/>
            <person name="Barry K."/>
            <person name="Blanchette R.A."/>
            <person name="Henrissat B."/>
            <person name="Martinez A.T."/>
            <person name="Otillar R."/>
            <person name="Spatafora J.W."/>
            <person name="Yadav J.S."/>
            <person name="Aerts A."/>
            <person name="Benoit I."/>
            <person name="Boyd A."/>
            <person name="Carlson A."/>
            <person name="Copeland A."/>
            <person name="Coutinho P.M."/>
            <person name="de Vries R.P."/>
            <person name="Ferreira P."/>
            <person name="Findley K."/>
            <person name="Foster B."/>
            <person name="Gaskell J."/>
            <person name="Glotzer D."/>
            <person name="Gorecki P."/>
            <person name="Heitman J."/>
            <person name="Hesse C."/>
            <person name="Hori C."/>
            <person name="Igarashi K."/>
            <person name="Jurgens J.A."/>
            <person name="Kallen N."/>
            <person name="Kersten P."/>
            <person name="Kohler A."/>
            <person name="Kuees U."/>
            <person name="Kumar T.K.A."/>
            <person name="Kuo A."/>
            <person name="LaButti K."/>
            <person name="Larrondo L.F."/>
            <person name="Lindquist E."/>
            <person name="Ling A."/>
            <person name="Lombard V."/>
            <person name="Lucas S."/>
            <person name="Lundell T."/>
            <person name="Martin R."/>
            <person name="McLaughlin D.J."/>
            <person name="Morgenstern I."/>
            <person name="Morin E."/>
            <person name="Murat C."/>
            <person name="Nagy L.G."/>
            <person name="Nolan M."/>
            <person name="Ohm R.A."/>
            <person name="Patyshakuliyeva A."/>
            <person name="Rokas A."/>
            <person name="Ruiz-Duenas F.J."/>
            <person name="Sabat G."/>
            <person name="Salamov A."/>
            <person name="Samejima M."/>
            <person name="Schmutz J."/>
            <person name="Slot J.C."/>
            <person name="St John F."/>
            <person name="Stenlid J."/>
            <person name="Sun H."/>
            <person name="Sun S."/>
            <person name="Syed K."/>
            <person name="Tsang A."/>
            <person name="Wiebenga A."/>
            <person name="Young D."/>
            <person name="Pisabarro A."/>
            <person name="Eastwood D.C."/>
            <person name="Martin F."/>
            <person name="Cullen D."/>
            <person name="Grigoriev I.V."/>
            <person name="Hibbett D.S."/>
        </authorList>
    </citation>
    <scope>NUCLEOTIDE SEQUENCE [LARGE SCALE GENOMIC DNA]</scope>
    <source>
        <strain evidence="3 4">DJM-731 SS1</strain>
    </source>
</reference>
<keyword evidence="4" id="KW-1185">Reference proteome</keyword>
<dbReference type="RefSeq" id="XP_040625967.1">
    <property type="nucleotide sequence ID" value="XM_040773566.1"/>
</dbReference>
<dbReference type="EMBL" id="JH795871">
    <property type="protein sequence ID" value="EJT99069.1"/>
    <property type="molecule type" value="Genomic_DNA"/>
</dbReference>
<evidence type="ECO:0000256" key="2">
    <source>
        <dbReference type="SAM" id="SignalP"/>
    </source>
</evidence>
<name>M5FUB3_DACPD</name>
<gene>
    <name evidence="3" type="ORF">DACRYDRAFT_24141</name>
</gene>
<dbReference type="HOGENOM" id="CLU_1334677_0_0_1"/>
<feature type="non-terminal residue" evidence="3">
    <location>
        <position position="207"/>
    </location>
</feature>
<feature type="region of interest" description="Disordered" evidence="1">
    <location>
        <begin position="154"/>
        <end position="176"/>
    </location>
</feature>
<evidence type="ECO:0000313" key="4">
    <source>
        <dbReference type="Proteomes" id="UP000030653"/>
    </source>
</evidence>
<organism evidence="3 4">
    <name type="scientific">Dacryopinax primogenitus (strain DJM 731)</name>
    <name type="common">Brown rot fungus</name>
    <dbReference type="NCBI Taxonomy" id="1858805"/>
    <lineage>
        <taxon>Eukaryota</taxon>
        <taxon>Fungi</taxon>
        <taxon>Dikarya</taxon>
        <taxon>Basidiomycota</taxon>
        <taxon>Agaricomycotina</taxon>
        <taxon>Dacrymycetes</taxon>
        <taxon>Dacrymycetales</taxon>
        <taxon>Dacrymycetaceae</taxon>
        <taxon>Dacryopinax</taxon>
    </lineage>
</organism>
<feature type="signal peptide" evidence="2">
    <location>
        <begin position="1"/>
        <end position="18"/>
    </location>
</feature>
<keyword evidence="2" id="KW-0732">Signal</keyword>
<evidence type="ECO:0000256" key="1">
    <source>
        <dbReference type="SAM" id="MobiDB-lite"/>
    </source>
</evidence>
<sequence length="207" mass="22477">MQITSVVVLAALAASIAAIPVTNAPNGLPAEAGVPCGCETTGQSSTASNRLLFLEGERVGEQVMQNKINKGVRAHSGDLERAEMLASDRLHEIEDLERYRVHRYHGHHHRHHGHHHDYDHHHRRHHGQFRRFRYHQGDARRRLRFKHWMLEPTPTQDVASASPAPKSAPTSNTQGNAGIEVVVNNIVNGAAAPAPAADAAAGSGAAA</sequence>
<evidence type="ECO:0000313" key="3">
    <source>
        <dbReference type="EMBL" id="EJT99069.1"/>
    </source>
</evidence>
<feature type="compositionally biased region" description="Low complexity" evidence="1">
    <location>
        <begin position="159"/>
        <end position="176"/>
    </location>
</feature>
<protein>
    <submittedName>
        <fullName evidence="3">Uncharacterized protein</fullName>
    </submittedName>
</protein>